<accession>F9WFC6</accession>
<organism evidence="2 3">
    <name type="scientific">Trypanosoma congolense (strain IL3000)</name>
    <dbReference type="NCBI Taxonomy" id="1068625"/>
    <lineage>
        <taxon>Eukaryota</taxon>
        <taxon>Discoba</taxon>
        <taxon>Euglenozoa</taxon>
        <taxon>Kinetoplastea</taxon>
        <taxon>Metakinetoplastina</taxon>
        <taxon>Trypanosomatida</taxon>
        <taxon>Trypanosomatidae</taxon>
        <taxon>Trypanosoma</taxon>
        <taxon>Nannomonas</taxon>
    </lineage>
</organism>
<dbReference type="Proteomes" id="UP000000702">
    <property type="component" value="Unassembled WGS sequence"/>
</dbReference>
<dbReference type="EMBL" id="CAEQ01002126">
    <property type="protein sequence ID" value="CCD15994.1"/>
    <property type="molecule type" value="Genomic_DNA"/>
</dbReference>
<keyword evidence="1" id="KW-1133">Transmembrane helix</keyword>
<evidence type="ECO:0000313" key="3">
    <source>
        <dbReference type="Proteomes" id="UP000000702"/>
    </source>
</evidence>
<name>F9WFC6_TRYCI</name>
<proteinExistence type="predicted"/>
<dbReference type="AlphaFoldDB" id="F9WFC6"/>
<keyword evidence="1" id="KW-0472">Membrane</keyword>
<reference evidence="2 3" key="2">
    <citation type="journal article" date="2012" name="Proc. Natl. Acad. Sci. U.S.A.">
        <title>Antigenic diversity is generated by distinct evolutionary mechanisms in African trypanosome species.</title>
        <authorList>
            <person name="Jackson A.P."/>
            <person name="Berry A."/>
            <person name="Aslett M."/>
            <person name="Allison H.C."/>
            <person name="Burton P."/>
            <person name="Vavrova-Anderson J."/>
            <person name="Brown R."/>
            <person name="Browne H."/>
            <person name="Corton N."/>
            <person name="Hauser H."/>
            <person name="Gamble J."/>
            <person name="Gilderthorp R."/>
            <person name="Marcello L."/>
            <person name="McQuillan J."/>
            <person name="Otto T.D."/>
            <person name="Quail M.A."/>
            <person name="Sanders M.J."/>
            <person name="van Tonder A."/>
            <person name="Ginger M.L."/>
            <person name="Field M.C."/>
            <person name="Barry J.D."/>
            <person name="Hertz-Fowler C."/>
            <person name="Berriman M."/>
        </authorList>
    </citation>
    <scope>NUCLEOTIDE SEQUENCE [LARGE SCALE GENOMIC DNA]</scope>
    <source>
        <strain evidence="2 3">IL3000</strain>
    </source>
</reference>
<evidence type="ECO:0000313" key="2">
    <source>
        <dbReference type="EMBL" id="CCD15994.1"/>
    </source>
</evidence>
<sequence>MTFSPAIAAHFPLIEWILVIVLLSLLGPILLVLGLCDAILEGWSVLGPCLVAYEHLAPCKRAFLNRRLAGLQRFGDTNAVGQLCVLEVLLQSFARWHALYGVIGQVVEGKGGGHDALPLLISFFPPVACYLRLYPSCLFFLLFPPCFVHGSNNWC</sequence>
<comment type="caution">
    <text evidence="2">The sequence shown here is derived from an EMBL/GenBank/DDBJ whole genome shotgun (WGS) entry which is preliminary data.</text>
</comment>
<evidence type="ECO:0000256" key="1">
    <source>
        <dbReference type="SAM" id="Phobius"/>
    </source>
</evidence>
<protein>
    <submittedName>
        <fullName evidence="2">WGS project CAEQ00000000 data, annotated contig 370</fullName>
    </submittedName>
</protein>
<reference evidence="3" key="1">
    <citation type="submission" date="2011-07" db="EMBL/GenBank/DDBJ databases">
        <title>Divergent evolution of antigenic variation in African trypanosomes.</title>
        <authorList>
            <person name="Jackson A.P."/>
            <person name="Berry A."/>
            <person name="Allison H.C."/>
            <person name="Burton P."/>
            <person name="Anderson J."/>
            <person name="Aslett M."/>
            <person name="Brown R."/>
            <person name="Corton N."/>
            <person name="Harris D."/>
            <person name="Hauser H."/>
            <person name="Gamble J."/>
            <person name="Gilderthorp R."/>
            <person name="McQuillan J."/>
            <person name="Quail M.A."/>
            <person name="Sanders M."/>
            <person name="Van Tonder A."/>
            <person name="Ginger M.L."/>
            <person name="Donelson J.E."/>
            <person name="Field M.C."/>
            <person name="Barry J.D."/>
            <person name="Berriman M."/>
            <person name="Hertz-Fowler C."/>
        </authorList>
    </citation>
    <scope>NUCLEOTIDE SEQUENCE [LARGE SCALE GENOMIC DNA]</scope>
    <source>
        <strain evidence="3">IL3000</strain>
    </source>
</reference>
<dbReference type="VEuPathDB" id="TriTrypDB:TcIL3000_0_09660"/>
<keyword evidence="3" id="KW-1185">Reference proteome</keyword>
<keyword evidence="1" id="KW-0812">Transmembrane</keyword>
<gene>
    <name evidence="2" type="ORF">TCIL3000_0_09660</name>
</gene>
<feature type="transmembrane region" description="Helical" evidence="1">
    <location>
        <begin position="13"/>
        <end position="36"/>
    </location>
</feature>